<sequence>MLTTSFFLSSASFTGATSRLLTDFLITIDSLSNFVASFLPSWLIPKKKTKVYEFQRIGSRSGKGIELSSDQAISNKLKTMGSGHHRQDGDKGLFSHLVGAGRYAPQVAYPAHAYPYPPPVGYPPSGYHHHGGYPPHVCPPPGGYPPVGYPASSAPYYSGHGRHGHGVGTFIAGGAAAVAAAYGAHHNYGSHGYGYYGYHHGKYKHGKFKRAKFGKRWKRGWVYGKHKW</sequence>
<dbReference type="Proteomes" id="UP001055811">
    <property type="component" value="Linkage Group LG07"/>
</dbReference>
<comment type="caution">
    <text evidence="1">The sequence shown here is derived from an EMBL/GenBank/DDBJ whole genome shotgun (WGS) entry which is preliminary data.</text>
</comment>
<evidence type="ECO:0000313" key="1">
    <source>
        <dbReference type="EMBL" id="KAI3709823.1"/>
    </source>
</evidence>
<dbReference type="EMBL" id="CM042015">
    <property type="protein sequence ID" value="KAI3709823.1"/>
    <property type="molecule type" value="Genomic_DNA"/>
</dbReference>
<reference evidence="2" key="1">
    <citation type="journal article" date="2022" name="Mol. Ecol. Resour.">
        <title>The genomes of chicory, endive, great burdock and yacon provide insights into Asteraceae palaeo-polyploidization history and plant inulin production.</title>
        <authorList>
            <person name="Fan W."/>
            <person name="Wang S."/>
            <person name="Wang H."/>
            <person name="Wang A."/>
            <person name="Jiang F."/>
            <person name="Liu H."/>
            <person name="Zhao H."/>
            <person name="Xu D."/>
            <person name="Zhang Y."/>
        </authorList>
    </citation>
    <scope>NUCLEOTIDE SEQUENCE [LARGE SCALE GENOMIC DNA]</scope>
    <source>
        <strain evidence="2">cv. Punajuju</strain>
    </source>
</reference>
<organism evidence="1 2">
    <name type="scientific">Cichorium intybus</name>
    <name type="common">Chicory</name>
    <dbReference type="NCBI Taxonomy" id="13427"/>
    <lineage>
        <taxon>Eukaryota</taxon>
        <taxon>Viridiplantae</taxon>
        <taxon>Streptophyta</taxon>
        <taxon>Embryophyta</taxon>
        <taxon>Tracheophyta</taxon>
        <taxon>Spermatophyta</taxon>
        <taxon>Magnoliopsida</taxon>
        <taxon>eudicotyledons</taxon>
        <taxon>Gunneridae</taxon>
        <taxon>Pentapetalae</taxon>
        <taxon>asterids</taxon>
        <taxon>campanulids</taxon>
        <taxon>Asterales</taxon>
        <taxon>Asteraceae</taxon>
        <taxon>Cichorioideae</taxon>
        <taxon>Cichorieae</taxon>
        <taxon>Cichoriinae</taxon>
        <taxon>Cichorium</taxon>
    </lineage>
</organism>
<evidence type="ECO:0000313" key="2">
    <source>
        <dbReference type="Proteomes" id="UP001055811"/>
    </source>
</evidence>
<keyword evidence="2" id="KW-1185">Reference proteome</keyword>
<proteinExistence type="predicted"/>
<accession>A0ACB9AJE5</accession>
<gene>
    <name evidence="1" type="ORF">L2E82_39590</name>
</gene>
<protein>
    <submittedName>
        <fullName evidence="1">Uncharacterized protein</fullName>
    </submittedName>
</protein>
<name>A0ACB9AJE5_CICIN</name>
<reference evidence="1 2" key="2">
    <citation type="journal article" date="2022" name="Mol. Ecol. Resour.">
        <title>The genomes of chicory, endive, great burdock and yacon provide insights into Asteraceae paleo-polyploidization history and plant inulin production.</title>
        <authorList>
            <person name="Fan W."/>
            <person name="Wang S."/>
            <person name="Wang H."/>
            <person name="Wang A."/>
            <person name="Jiang F."/>
            <person name="Liu H."/>
            <person name="Zhao H."/>
            <person name="Xu D."/>
            <person name="Zhang Y."/>
        </authorList>
    </citation>
    <scope>NUCLEOTIDE SEQUENCE [LARGE SCALE GENOMIC DNA]</scope>
    <source>
        <strain evidence="2">cv. Punajuju</strain>
        <tissue evidence="1">Leaves</tissue>
    </source>
</reference>